<comment type="caution">
    <text evidence="1">The sequence shown here is derived from an EMBL/GenBank/DDBJ whole genome shotgun (WGS) entry which is preliminary data.</text>
</comment>
<keyword evidence="2" id="KW-1185">Reference proteome</keyword>
<proteinExistence type="predicted"/>
<organism evidence="1 2">
    <name type="scientific">Streptoalloteichus tenebrarius (strain ATCC 17920 / DSM 40477 / JCM 4838 / CBS 697.72 / NBRC 16177 / NCIMB 11028 / NRRL B-12390 / A12253. 1 / ISP 5477)</name>
    <name type="common">Streptomyces tenebrarius</name>
    <dbReference type="NCBI Taxonomy" id="1933"/>
    <lineage>
        <taxon>Bacteria</taxon>
        <taxon>Bacillati</taxon>
        <taxon>Actinomycetota</taxon>
        <taxon>Actinomycetes</taxon>
        <taxon>Pseudonocardiales</taxon>
        <taxon>Pseudonocardiaceae</taxon>
        <taxon>Streptoalloteichus</taxon>
    </lineage>
</organism>
<dbReference type="Proteomes" id="UP001205311">
    <property type="component" value="Unassembled WGS sequence"/>
</dbReference>
<dbReference type="SUPFAM" id="SSF55961">
    <property type="entry name" value="Bet v1-like"/>
    <property type="match status" value="2"/>
</dbReference>
<dbReference type="EMBL" id="JAMTCP010000025">
    <property type="protein sequence ID" value="MCP2260265.1"/>
    <property type="molecule type" value="Genomic_DNA"/>
</dbReference>
<dbReference type="CDD" id="cd08861">
    <property type="entry name" value="OtcD1_ARO-CYC_like"/>
    <property type="match status" value="2"/>
</dbReference>
<sequence length="320" mass="35982">MPAQQTYESEHSVRVLAPARTLFDIVTDVVNWPRVLPPMVHVEPLTDDGSDPAFQVWATAKDEIRSWVSGHEADRDRLVVAFRQRISPPPLASMNSVWSVDRVSDEESVVRIHHEFRLLTDDPAATRWIRQAIHHNSEHELHALKEGVERAGRQPDLAFSFEDGIEVSGALEDVYDFVRDAGEWPTRLPHVARVDLRETTRDVQVLEMDTRAVDGSTHTTRSVRVCFPHEKIVYKQQVLPWLLTVHTGQWLFTRTAAGVSATSRHTVVINPDAVTPVLGQDATLADARAFVRRAVGANSAATLQHAKEYAERRAGLRVAR</sequence>
<dbReference type="Gene3D" id="3.30.530.20">
    <property type="match status" value="2"/>
</dbReference>
<name>A0ABT1HXN7_STRSD</name>
<accession>A0ABT1HXN7</accession>
<dbReference type="InterPro" id="IPR023393">
    <property type="entry name" value="START-like_dom_sf"/>
</dbReference>
<dbReference type="RefSeq" id="WP_253671128.1">
    <property type="nucleotide sequence ID" value="NZ_JAMTCP010000025.1"/>
</dbReference>
<gene>
    <name evidence="1" type="ORF">LX15_003978</name>
</gene>
<dbReference type="InterPro" id="IPR019587">
    <property type="entry name" value="Polyketide_cyclase/dehydratase"/>
</dbReference>
<reference evidence="1 2" key="1">
    <citation type="submission" date="2022-06" db="EMBL/GenBank/DDBJ databases">
        <title>Genomic Encyclopedia of Archaeal and Bacterial Type Strains, Phase II (KMG-II): from individual species to whole genera.</title>
        <authorList>
            <person name="Goeker M."/>
        </authorList>
    </citation>
    <scope>NUCLEOTIDE SEQUENCE [LARGE SCALE GENOMIC DNA]</scope>
    <source>
        <strain evidence="1 2">DSM 40477</strain>
    </source>
</reference>
<protein>
    <submittedName>
        <fullName evidence="1">Aromatase</fullName>
    </submittedName>
</protein>
<dbReference type="Pfam" id="PF10604">
    <property type="entry name" value="Polyketide_cyc2"/>
    <property type="match status" value="2"/>
</dbReference>
<evidence type="ECO:0000313" key="2">
    <source>
        <dbReference type="Proteomes" id="UP001205311"/>
    </source>
</evidence>
<evidence type="ECO:0000313" key="1">
    <source>
        <dbReference type="EMBL" id="MCP2260265.1"/>
    </source>
</evidence>